<organism evidence="9 10">
    <name type="scientific">Sinocyclocheilus grahami</name>
    <name type="common">Dianchi golden-line fish</name>
    <name type="synonym">Barbus grahami</name>
    <dbReference type="NCBI Taxonomy" id="75366"/>
    <lineage>
        <taxon>Eukaryota</taxon>
        <taxon>Metazoa</taxon>
        <taxon>Chordata</taxon>
        <taxon>Craniata</taxon>
        <taxon>Vertebrata</taxon>
        <taxon>Euteleostomi</taxon>
        <taxon>Actinopterygii</taxon>
        <taxon>Neopterygii</taxon>
        <taxon>Teleostei</taxon>
        <taxon>Ostariophysi</taxon>
        <taxon>Cypriniformes</taxon>
        <taxon>Cyprinidae</taxon>
        <taxon>Cyprininae</taxon>
        <taxon>Sinocyclocheilus</taxon>
    </lineage>
</organism>
<dbReference type="NCBIfam" id="TIGR00803">
    <property type="entry name" value="nst"/>
    <property type="match status" value="1"/>
</dbReference>
<dbReference type="GO" id="GO:0015165">
    <property type="term" value="F:pyrimidine nucleotide-sugar transmembrane transporter activity"/>
    <property type="evidence" value="ECO:0007669"/>
    <property type="project" value="InterPro"/>
</dbReference>
<feature type="transmembrane region" description="Helical" evidence="7">
    <location>
        <begin position="202"/>
        <end position="222"/>
    </location>
</feature>
<feature type="region of interest" description="Disordered" evidence="6">
    <location>
        <begin position="54"/>
        <end position="96"/>
    </location>
</feature>
<dbReference type="Ensembl" id="ENSSGRT00000049902.1">
    <property type="protein sequence ID" value="ENSSGRP00000046650.1"/>
    <property type="gene ID" value="ENSSGRG00000024948.1"/>
</dbReference>
<reference evidence="9" key="1">
    <citation type="submission" date="2025-08" db="UniProtKB">
        <authorList>
            <consortium name="Ensembl"/>
        </authorList>
    </citation>
    <scope>IDENTIFICATION</scope>
</reference>
<feature type="transmembrane region" description="Helical" evidence="7">
    <location>
        <begin position="326"/>
        <end position="342"/>
    </location>
</feature>
<evidence type="ECO:0000313" key="10">
    <source>
        <dbReference type="Proteomes" id="UP000472262"/>
    </source>
</evidence>
<name>A0A672NEW5_SINGR</name>
<dbReference type="InterPro" id="IPR007271">
    <property type="entry name" value="Nuc_sug_transpt"/>
</dbReference>
<dbReference type="Pfam" id="PF04142">
    <property type="entry name" value="Nuc_sug_transp"/>
    <property type="match status" value="1"/>
</dbReference>
<keyword evidence="2" id="KW-0813">Transport</keyword>
<evidence type="ECO:0000256" key="4">
    <source>
        <dbReference type="ARBA" id="ARBA00022989"/>
    </source>
</evidence>
<dbReference type="Proteomes" id="UP000472262">
    <property type="component" value="Unassembled WGS sequence"/>
</dbReference>
<dbReference type="InParanoid" id="A0A672NEW5"/>
<comment type="subcellular location">
    <subcellularLocation>
        <location evidence="1">Membrane</location>
        <topology evidence="1">Multi-pass membrane protein</topology>
    </subcellularLocation>
</comment>
<evidence type="ECO:0000313" key="9">
    <source>
        <dbReference type="Ensembl" id="ENSSGRP00000046650.1"/>
    </source>
</evidence>
<evidence type="ECO:0000256" key="8">
    <source>
        <dbReference type="SAM" id="SignalP"/>
    </source>
</evidence>
<feature type="transmembrane region" description="Helical" evidence="7">
    <location>
        <begin position="266"/>
        <end position="289"/>
    </location>
</feature>
<evidence type="ECO:0000256" key="2">
    <source>
        <dbReference type="ARBA" id="ARBA00022597"/>
    </source>
</evidence>
<feature type="transmembrane region" description="Helical" evidence="7">
    <location>
        <begin position="234"/>
        <end position="254"/>
    </location>
</feature>
<dbReference type="GO" id="GO:0000139">
    <property type="term" value="C:Golgi membrane"/>
    <property type="evidence" value="ECO:0007669"/>
    <property type="project" value="UniProtKB-SubCell"/>
</dbReference>
<keyword evidence="3 7" id="KW-0812">Transmembrane</keyword>
<keyword evidence="8" id="KW-0732">Signal</keyword>
<dbReference type="PANTHER" id="PTHR10231">
    <property type="entry name" value="NUCLEOTIDE-SUGAR TRANSMEMBRANE TRANSPORTER"/>
    <property type="match status" value="1"/>
</dbReference>
<proteinExistence type="predicted"/>
<keyword evidence="5 7" id="KW-0472">Membrane</keyword>
<evidence type="ECO:0000256" key="5">
    <source>
        <dbReference type="ARBA" id="ARBA00023136"/>
    </source>
</evidence>
<keyword evidence="2" id="KW-0762">Sugar transport</keyword>
<protein>
    <recommendedName>
        <fullName evidence="11">Solute carrier family 35 member A1</fullName>
    </recommendedName>
</protein>
<accession>A0A672NEW5</accession>
<evidence type="ECO:0000256" key="7">
    <source>
        <dbReference type="SAM" id="Phobius"/>
    </source>
</evidence>
<dbReference type="AlphaFoldDB" id="A0A672NEW5"/>
<feature type="chain" id="PRO_5025415540" description="Solute carrier family 35 member A1" evidence="8">
    <location>
        <begin position="16"/>
        <end position="366"/>
    </location>
</feature>
<evidence type="ECO:0000256" key="1">
    <source>
        <dbReference type="ARBA" id="ARBA00004141"/>
    </source>
</evidence>
<keyword evidence="10" id="KW-1185">Reference proteome</keyword>
<sequence length="366" mass="39402">MLLLLLCLRVRECALQDLLPGCHDPDRCRIHGGSQIHQDRVLEPVLLHHRRVPDGAHQAAAEPGDAAQGDGRLGPVQKRSGQPHFQESQGAAEAERAVGRLRHPEQHGLRGLKQPGCRCLPGDVSAEDPLYSPVYSADARPLSEPAAVVFSLHAVWRSHTGAVDAAAVHQSPGGAEPVPGLHGDRRGGALLWVCRYHMFSHVFGGFSYGALVTPCFGSGVYFEKVLKSSDTSLWVRNIQMYLSGIVVTLIGVFMTDGAQVLEKGFFYGYTPWVCLVIFLASVGGMYTSVVVKYTDNIMKGFSAAAAIVLSTVASVVLFGLQITATFLGGALLVCVSIYLYGLPKQDTSRVQKPSTDGEDTQKLITV</sequence>
<gene>
    <name evidence="9" type="primary">slc35a1</name>
</gene>
<evidence type="ECO:0000256" key="3">
    <source>
        <dbReference type="ARBA" id="ARBA00022692"/>
    </source>
</evidence>
<reference evidence="9" key="2">
    <citation type="submission" date="2025-09" db="UniProtKB">
        <authorList>
            <consortium name="Ensembl"/>
        </authorList>
    </citation>
    <scope>IDENTIFICATION</scope>
</reference>
<feature type="signal peptide" evidence="8">
    <location>
        <begin position="1"/>
        <end position="15"/>
    </location>
</feature>
<feature type="transmembrane region" description="Helical" evidence="7">
    <location>
        <begin position="301"/>
        <end position="320"/>
    </location>
</feature>
<evidence type="ECO:0000256" key="6">
    <source>
        <dbReference type="SAM" id="MobiDB-lite"/>
    </source>
</evidence>
<evidence type="ECO:0008006" key="11">
    <source>
        <dbReference type="Google" id="ProtNLM"/>
    </source>
</evidence>
<feature type="compositionally biased region" description="Polar residues" evidence="6">
    <location>
        <begin position="79"/>
        <end position="89"/>
    </location>
</feature>
<keyword evidence="4 7" id="KW-1133">Transmembrane helix</keyword>